<keyword evidence="4" id="KW-1185">Reference proteome</keyword>
<organism evidence="3 4">
    <name type="scientific">Ditylenchus destructor</name>
    <dbReference type="NCBI Taxonomy" id="166010"/>
    <lineage>
        <taxon>Eukaryota</taxon>
        <taxon>Metazoa</taxon>
        <taxon>Ecdysozoa</taxon>
        <taxon>Nematoda</taxon>
        <taxon>Chromadorea</taxon>
        <taxon>Rhabditida</taxon>
        <taxon>Tylenchina</taxon>
        <taxon>Tylenchomorpha</taxon>
        <taxon>Sphaerularioidea</taxon>
        <taxon>Anguinidae</taxon>
        <taxon>Anguininae</taxon>
        <taxon>Ditylenchus</taxon>
    </lineage>
</organism>
<feature type="region of interest" description="Disordered" evidence="1">
    <location>
        <begin position="1"/>
        <end position="24"/>
    </location>
</feature>
<reference evidence="3" key="1">
    <citation type="submission" date="2022-01" db="EMBL/GenBank/DDBJ databases">
        <title>Genome Sequence Resource for Two Populations of Ditylenchus destructor, the Migratory Endoparasitic Phytonematode.</title>
        <authorList>
            <person name="Zhang H."/>
            <person name="Lin R."/>
            <person name="Xie B."/>
        </authorList>
    </citation>
    <scope>NUCLEOTIDE SEQUENCE</scope>
    <source>
        <strain evidence="3">BazhouSP</strain>
    </source>
</reference>
<name>A0AAD4N6D7_9BILA</name>
<sequence length="712" mass="79689">MKRRRPMSVESERREPAMKRVAAPQPVPSTEYKPIYAMNTILESIISSNLRELPCVFCSEMSGQLYSPTELKNHLNESHSALELHACHFCTRAFSSTLGLLNHPCSDFAEYLTTFQYDSIDKFLTPNETIGSEMGESFLPIYIKEASKIQNYRKQSVSFETAPKNHLRFFNAQSEFNRIELGDGNFRFECKVCGHKTKMNVKPNALSQHFSDRHPELRAQASLLLSSQVDSLDAHNESTKSIESELNGNQTVNLSPNGNISVILDKIKQLFCRNDLPYSGVICKNCDSTHCSVLSLRTHIYISHGYKFSILDMSRGTGSVTASEIRQFILKKSERCSPSSTAVADCIMQIFGKHPSKENNSSFRSNGDSVVAVKSEELISQIDDQIEDMDSFDCSMQASLSSSKFSVGNCDDQSDNPFDLNIISGTNMASSSKPYKIPLSSQLESSSSADETRAKCLEAMRNRKLKPCKFNAQQYFRIIIDEDGRGRRYQCTICGHITKPNVCSTALSQHFSDRHPHMRAIANHNAGILSTRPKKRRFSLQNRLAHLSSSAVEPEHVNENPDTAQRASESALNNSTAQNAEPSPIDDIVFGKFLDTCTMDEFERLLRNQQTVLPYFEIAVKANPEISIKLFQTLSILTGRNAESADNKEKIVSFIGELLKRSRTLGLSVLDKISAVISENSLKETSVVKCNSATDVKDIFIVLDELLRKCGY</sequence>
<dbReference type="EMBL" id="JAKKPZ010000007">
    <property type="protein sequence ID" value="KAI1718862.1"/>
    <property type="molecule type" value="Genomic_DNA"/>
</dbReference>
<proteinExistence type="predicted"/>
<dbReference type="Proteomes" id="UP001201812">
    <property type="component" value="Unassembled WGS sequence"/>
</dbReference>
<evidence type="ECO:0000313" key="3">
    <source>
        <dbReference type="EMBL" id="KAI1718862.1"/>
    </source>
</evidence>
<gene>
    <name evidence="3" type="ORF">DdX_05973</name>
</gene>
<dbReference type="InterPro" id="IPR013087">
    <property type="entry name" value="Znf_C2H2_type"/>
</dbReference>
<feature type="domain" description="C2H2-type" evidence="2">
    <location>
        <begin position="53"/>
        <end position="79"/>
    </location>
</feature>
<feature type="compositionally biased region" description="Polar residues" evidence="1">
    <location>
        <begin position="560"/>
        <end position="580"/>
    </location>
</feature>
<evidence type="ECO:0000256" key="1">
    <source>
        <dbReference type="SAM" id="MobiDB-lite"/>
    </source>
</evidence>
<dbReference type="AlphaFoldDB" id="A0AAD4N6D7"/>
<feature type="domain" description="C2H2-type" evidence="2">
    <location>
        <begin position="281"/>
        <end position="304"/>
    </location>
</feature>
<evidence type="ECO:0000313" key="4">
    <source>
        <dbReference type="Proteomes" id="UP001201812"/>
    </source>
</evidence>
<protein>
    <recommendedName>
        <fullName evidence="2">C2H2-type domain-containing protein</fullName>
    </recommendedName>
</protein>
<comment type="caution">
    <text evidence="3">The sequence shown here is derived from an EMBL/GenBank/DDBJ whole genome shotgun (WGS) entry which is preliminary data.</text>
</comment>
<feature type="domain" description="C2H2-type" evidence="2">
    <location>
        <begin position="489"/>
        <end position="515"/>
    </location>
</feature>
<accession>A0AAD4N6D7</accession>
<feature type="region of interest" description="Disordered" evidence="1">
    <location>
        <begin position="549"/>
        <end position="580"/>
    </location>
</feature>
<dbReference type="SMART" id="SM00355">
    <property type="entry name" value="ZnF_C2H2"/>
    <property type="match status" value="4"/>
</dbReference>
<feature type="domain" description="C2H2-type" evidence="2">
    <location>
        <begin position="188"/>
        <end position="214"/>
    </location>
</feature>
<evidence type="ECO:0000259" key="2">
    <source>
        <dbReference type="SMART" id="SM00355"/>
    </source>
</evidence>